<evidence type="ECO:0000256" key="1">
    <source>
        <dbReference type="SAM" id="Coils"/>
    </source>
</evidence>
<dbReference type="PANTHER" id="PTHR33395:SF22">
    <property type="entry name" value="REVERSE TRANSCRIPTASE DOMAIN-CONTAINING PROTEIN"/>
    <property type="match status" value="1"/>
</dbReference>
<keyword evidence="2" id="KW-0548">Nucleotidyltransferase</keyword>
<evidence type="ECO:0000313" key="3">
    <source>
        <dbReference type="Proteomes" id="UP000233556"/>
    </source>
</evidence>
<keyword evidence="3" id="KW-1185">Reference proteome</keyword>
<reference evidence="3" key="2">
    <citation type="submission" date="2017-12" db="EMBL/GenBank/DDBJ databases">
        <title>Genome sequence of the Bar-tailed Godwit (Limosa lapponica baueri).</title>
        <authorList>
            <person name="Lima N.C.B."/>
            <person name="Parody-Merino A.M."/>
            <person name="Battley P.F."/>
            <person name="Fidler A.E."/>
            <person name="Prosdocimi F."/>
        </authorList>
    </citation>
    <scope>NUCLEOTIDE SEQUENCE [LARGE SCALE GENOMIC DNA]</scope>
</reference>
<sequence>MESKLKKEAYRGWKQGQGAWEEFREIVQAARDQVRKAEAQIELNLARDAKGNKKSLCRYVDGKRKTRKNVRPFQKETGDLVTWDMEKAEVLNTFFALVFSGKCSSYMAQVAEGKGRDWENEEPLTVGKNQVLRELADEVAKPLSIICEKSWQPAEVSTDWRGNITLILKKGKREDQRNYRVVSLTSVPSKIMEQILLETMLRQMENKDMIDDSLH</sequence>
<dbReference type="EMBL" id="KZ505825">
    <property type="protein sequence ID" value="PKU44470.1"/>
    <property type="molecule type" value="Genomic_DNA"/>
</dbReference>
<gene>
    <name evidence="2" type="ORF">llap_5237</name>
</gene>
<keyword evidence="2" id="KW-0808">Transferase</keyword>
<feature type="coiled-coil region" evidence="1">
    <location>
        <begin position="20"/>
        <end position="47"/>
    </location>
</feature>
<evidence type="ECO:0000313" key="2">
    <source>
        <dbReference type="EMBL" id="PKU44470.1"/>
    </source>
</evidence>
<dbReference type="PANTHER" id="PTHR33395">
    <property type="entry name" value="TRANSCRIPTASE, PUTATIVE-RELATED-RELATED"/>
    <property type="match status" value="1"/>
</dbReference>
<accession>A0A2I0UEJ8</accession>
<proteinExistence type="predicted"/>
<dbReference type="GO" id="GO:0007508">
    <property type="term" value="P:larval heart development"/>
    <property type="evidence" value="ECO:0007669"/>
    <property type="project" value="TreeGrafter"/>
</dbReference>
<dbReference type="GO" id="GO:0061343">
    <property type="term" value="P:cell adhesion involved in heart morphogenesis"/>
    <property type="evidence" value="ECO:0007669"/>
    <property type="project" value="TreeGrafter"/>
</dbReference>
<dbReference type="AlphaFoldDB" id="A0A2I0UEJ8"/>
<dbReference type="GO" id="GO:0003964">
    <property type="term" value="F:RNA-directed DNA polymerase activity"/>
    <property type="evidence" value="ECO:0007669"/>
    <property type="project" value="UniProtKB-KW"/>
</dbReference>
<dbReference type="Proteomes" id="UP000233556">
    <property type="component" value="Unassembled WGS sequence"/>
</dbReference>
<dbReference type="GO" id="GO:0031012">
    <property type="term" value="C:extracellular matrix"/>
    <property type="evidence" value="ECO:0007669"/>
    <property type="project" value="TreeGrafter"/>
</dbReference>
<name>A0A2I0UEJ8_LIMLA</name>
<keyword evidence="1" id="KW-0175">Coiled coil</keyword>
<organism evidence="2 3">
    <name type="scientific">Limosa lapponica baueri</name>
    <dbReference type="NCBI Taxonomy" id="1758121"/>
    <lineage>
        <taxon>Eukaryota</taxon>
        <taxon>Metazoa</taxon>
        <taxon>Chordata</taxon>
        <taxon>Craniata</taxon>
        <taxon>Vertebrata</taxon>
        <taxon>Euteleostomi</taxon>
        <taxon>Archelosauria</taxon>
        <taxon>Archosauria</taxon>
        <taxon>Dinosauria</taxon>
        <taxon>Saurischia</taxon>
        <taxon>Theropoda</taxon>
        <taxon>Coelurosauria</taxon>
        <taxon>Aves</taxon>
        <taxon>Neognathae</taxon>
        <taxon>Neoaves</taxon>
        <taxon>Charadriiformes</taxon>
        <taxon>Scolopacidae</taxon>
        <taxon>Limosa</taxon>
    </lineage>
</organism>
<protein>
    <submittedName>
        <fullName evidence="2">Rna-directed dna polymerase from mobile element jockey-like</fullName>
    </submittedName>
</protein>
<keyword evidence="2" id="KW-0695">RNA-directed DNA polymerase</keyword>
<reference evidence="3" key="1">
    <citation type="submission" date="2017-11" db="EMBL/GenBank/DDBJ databases">
        <authorList>
            <person name="Lima N.C."/>
            <person name="Parody-Merino A.M."/>
            <person name="Battley P.F."/>
            <person name="Fidler A.E."/>
            <person name="Prosdocimi F."/>
        </authorList>
    </citation>
    <scope>NUCLEOTIDE SEQUENCE [LARGE SCALE GENOMIC DNA]</scope>
</reference>
<dbReference type="OrthoDB" id="416454at2759"/>